<dbReference type="Pfam" id="PF13535">
    <property type="entry name" value="ATP-grasp_4"/>
    <property type="match status" value="1"/>
</dbReference>
<evidence type="ECO:0000256" key="3">
    <source>
        <dbReference type="ARBA" id="ARBA00022840"/>
    </source>
</evidence>
<dbReference type="AlphaFoldDB" id="A0A2S8IYC2"/>
<keyword evidence="2 4" id="KW-0547">Nucleotide-binding</keyword>
<dbReference type="PROSITE" id="PS50975">
    <property type="entry name" value="ATP_GRASP"/>
    <property type="match status" value="1"/>
</dbReference>
<gene>
    <name evidence="6" type="ORF">C5613_29655</name>
</gene>
<accession>A0A2S8IYC2</accession>
<evidence type="ECO:0000256" key="4">
    <source>
        <dbReference type="PROSITE-ProRule" id="PRU00409"/>
    </source>
</evidence>
<dbReference type="SUPFAM" id="SSF56059">
    <property type="entry name" value="Glutathione synthetase ATP-binding domain-like"/>
    <property type="match status" value="1"/>
</dbReference>
<proteinExistence type="predicted"/>
<organism evidence="6 7">
    <name type="scientific">Rhodococcus opacus</name>
    <name type="common">Nocardia opaca</name>
    <dbReference type="NCBI Taxonomy" id="37919"/>
    <lineage>
        <taxon>Bacteria</taxon>
        <taxon>Bacillati</taxon>
        <taxon>Actinomycetota</taxon>
        <taxon>Actinomycetes</taxon>
        <taxon>Mycobacteriales</taxon>
        <taxon>Nocardiaceae</taxon>
        <taxon>Rhodococcus</taxon>
    </lineage>
</organism>
<keyword evidence="3 4" id="KW-0067">ATP-binding</keyword>
<reference evidence="7" key="1">
    <citation type="submission" date="2018-02" db="EMBL/GenBank/DDBJ databases">
        <title>Draft genome sequencing of Rhodococcus opacus KU647198.</title>
        <authorList>
            <person name="Zheng B.-X."/>
        </authorList>
    </citation>
    <scope>NUCLEOTIDE SEQUENCE [LARGE SCALE GENOMIC DNA]</scope>
    <source>
        <strain evidence="7">04-OD7</strain>
    </source>
</reference>
<evidence type="ECO:0000256" key="2">
    <source>
        <dbReference type="ARBA" id="ARBA00022741"/>
    </source>
</evidence>
<dbReference type="GO" id="GO:0046872">
    <property type="term" value="F:metal ion binding"/>
    <property type="evidence" value="ECO:0007669"/>
    <property type="project" value="InterPro"/>
</dbReference>
<dbReference type="EMBL" id="PUIO01000043">
    <property type="protein sequence ID" value="PQP19787.1"/>
    <property type="molecule type" value="Genomic_DNA"/>
</dbReference>
<name>A0A2S8IYC2_RHOOP</name>
<evidence type="ECO:0000313" key="6">
    <source>
        <dbReference type="EMBL" id="PQP19787.1"/>
    </source>
</evidence>
<evidence type="ECO:0000256" key="1">
    <source>
        <dbReference type="ARBA" id="ARBA00022598"/>
    </source>
</evidence>
<dbReference type="InterPro" id="IPR052032">
    <property type="entry name" value="ATP-dep_AA_Ligase"/>
</dbReference>
<dbReference type="RefSeq" id="WP_105419895.1">
    <property type="nucleotide sequence ID" value="NZ_PUIO01000043.1"/>
</dbReference>
<dbReference type="Gene3D" id="3.30.470.20">
    <property type="entry name" value="ATP-grasp fold, B domain"/>
    <property type="match status" value="1"/>
</dbReference>
<evidence type="ECO:0000259" key="5">
    <source>
        <dbReference type="PROSITE" id="PS50975"/>
    </source>
</evidence>
<evidence type="ECO:0000313" key="7">
    <source>
        <dbReference type="Proteomes" id="UP000239290"/>
    </source>
</evidence>
<dbReference type="GO" id="GO:0005524">
    <property type="term" value="F:ATP binding"/>
    <property type="evidence" value="ECO:0007669"/>
    <property type="project" value="UniProtKB-UniRule"/>
</dbReference>
<keyword evidence="1" id="KW-0436">Ligase</keyword>
<comment type="caution">
    <text evidence="6">The sequence shown here is derived from an EMBL/GenBank/DDBJ whole genome shotgun (WGS) entry which is preliminary data.</text>
</comment>
<dbReference type="GO" id="GO:0016874">
    <property type="term" value="F:ligase activity"/>
    <property type="evidence" value="ECO:0007669"/>
    <property type="project" value="UniProtKB-KW"/>
</dbReference>
<dbReference type="PANTHER" id="PTHR43585:SF2">
    <property type="entry name" value="ATP-GRASP ENZYME FSQD"/>
    <property type="match status" value="1"/>
</dbReference>
<protein>
    <submittedName>
        <fullName evidence="6">Biotin carboxylase</fullName>
    </submittedName>
</protein>
<dbReference type="InterPro" id="IPR011761">
    <property type="entry name" value="ATP-grasp"/>
</dbReference>
<dbReference type="Proteomes" id="UP000239290">
    <property type="component" value="Unassembled WGS sequence"/>
</dbReference>
<dbReference type="PANTHER" id="PTHR43585">
    <property type="entry name" value="FUMIPYRROLE BIOSYNTHESIS PROTEIN C"/>
    <property type="match status" value="1"/>
</dbReference>
<feature type="domain" description="ATP-grasp" evidence="5">
    <location>
        <begin position="105"/>
        <end position="319"/>
    </location>
</feature>
<sequence>MPENVFVLGLDQHNKRILERMPDARLCHFHPLLSWEEMFGEHIAFDDLLRTAQDQLDSFPGSVDAIIGFWDFPVSAMLPLLRNWCGLATASVVEVVMCEHKYWSRIIQQSVIGEYPRFGLVDPSRDSEPPENVRFPMWIKPVKSFSSLLAFRVTNVEEFRQALGEIREGIGWVGDPFDALLARVELPPEIAGIGGRFCVAEEAAVGRQVTVEGYRYRGEVVVYGVVDSVRGATCPSFLRYQYPSSLPDSVCVRLARITRRVVEAIGLERMTFNIEYFWDTVTDSVVLLEINPRHSQSHATLFEDVDGVANHQVALRLALDRDPEHPSGKGAFAVSGKFFLRRYTDGIVRRTPRREEIDAIEAVVPGTLIDIAVHTGDRLSELRGQDSYSFELGRVYIGASNEVALTRKFARVEAALPFEFEAVG</sequence>